<dbReference type="STRING" id="80876.SAMN05421779_10614"/>
<evidence type="ECO:0000256" key="3">
    <source>
        <dbReference type="ARBA" id="ARBA00022989"/>
    </source>
</evidence>
<accession>A0A1N7P2J8</accession>
<comment type="function">
    <text evidence="5">Plays a role in cell envelope biogenesis, maintenance of cell envelope integrity and membrane homeostasis.</text>
</comment>
<keyword evidence="4 5" id="KW-0472">Membrane</keyword>
<dbReference type="Proteomes" id="UP000185678">
    <property type="component" value="Unassembled WGS sequence"/>
</dbReference>
<protein>
    <recommendedName>
        <fullName evidence="5">Inner membrane-spanning protein YciB</fullName>
    </recommendedName>
</protein>
<feature type="transmembrane region" description="Helical" evidence="5">
    <location>
        <begin position="49"/>
        <end position="68"/>
    </location>
</feature>
<feature type="transmembrane region" description="Helical" evidence="5">
    <location>
        <begin position="20"/>
        <end position="43"/>
    </location>
</feature>
<comment type="subcellular location">
    <subcellularLocation>
        <location evidence="5">Cell inner membrane</location>
        <topology evidence="5">Multi-pass membrane protein</topology>
    </subcellularLocation>
</comment>
<evidence type="ECO:0000313" key="6">
    <source>
        <dbReference type="EMBL" id="SIT04791.1"/>
    </source>
</evidence>
<keyword evidence="5" id="KW-0997">Cell inner membrane</keyword>
<keyword evidence="3 5" id="KW-1133">Transmembrane helix</keyword>
<feature type="transmembrane region" description="Helical" evidence="5">
    <location>
        <begin position="148"/>
        <end position="169"/>
    </location>
</feature>
<evidence type="ECO:0000313" key="7">
    <source>
        <dbReference type="Proteomes" id="UP000185678"/>
    </source>
</evidence>
<gene>
    <name evidence="5" type="primary">yciB</name>
    <name evidence="6" type="ORF">SAMN05421779_10614</name>
</gene>
<evidence type="ECO:0000256" key="4">
    <source>
        <dbReference type="ARBA" id="ARBA00023136"/>
    </source>
</evidence>
<evidence type="ECO:0000256" key="1">
    <source>
        <dbReference type="ARBA" id="ARBA00022475"/>
    </source>
</evidence>
<reference evidence="6 7" key="1">
    <citation type="submission" date="2017-01" db="EMBL/GenBank/DDBJ databases">
        <authorList>
            <person name="Mah S.A."/>
            <person name="Swanson W.J."/>
            <person name="Moy G.W."/>
            <person name="Vacquier V.D."/>
        </authorList>
    </citation>
    <scope>NUCLEOTIDE SEQUENCE [LARGE SCALE GENOMIC DNA]</scope>
    <source>
        <strain evidence="6 7">DSM 11589</strain>
    </source>
</reference>
<dbReference type="HAMAP" id="MF_00189">
    <property type="entry name" value="YciB"/>
    <property type="match status" value="1"/>
</dbReference>
<feature type="transmembrane region" description="Helical" evidence="5">
    <location>
        <begin position="119"/>
        <end position="136"/>
    </location>
</feature>
<dbReference type="AlphaFoldDB" id="A0A1N7P2J8"/>
<organism evidence="6 7">
    <name type="scientific">Insolitispirillum peregrinum</name>
    <dbReference type="NCBI Taxonomy" id="80876"/>
    <lineage>
        <taxon>Bacteria</taxon>
        <taxon>Pseudomonadati</taxon>
        <taxon>Pseudomonadota</taxon>
        <taxon>Alphaproteobacteria</taxon>
        <taxon>Rhodospirillales</taxon>
        <taxon>Novispirillaceae</taxon>
        <taxon>Insolitispirillum</taxon>
    </lineage>
</organism>
<dbReference type="GO" id="GO:0005886">
    <property type="term" value="C:plasma membrane"/>
    <property type="evidence" value="ECO:0007669"/>
    <property type="project" value="UniProtKB-SubCell"/>
</dbReference>
<dbReference type="NCBIfam" id="NF001323">
    <property type="entry name" value="PRK00259.1-1"/>
    <property type="match status" value="1"/>
</dbReference>
<dbReference type="Pfam" id="PF04279">
    <property type="entry name" value="IspA"/>
    <property type="match status" value="1"/>
</dbReference>
<evidence type="ECO:0000256" key="2">
    <source>
        <dbReference type="ARBA" id="ARBA00022692"/>
    </source>
</evidence>
<sequence length="186" mass="20632">MKLALEMGPLLVFFISNAKFGILTGTLAFVIATTIALLASWVIARRVPMMPMISGVFVLVFGGLTVILADEMFIKIKPTLVNLLFAGALTFGYLTRRNYLQLVLGSAFSLTEQGWRTLTVRWAVFFVVLAVLNEVVWRSVPTDSWVDFKVFGILPLTIVFSLTQVPLLLRHAVPENTTPEGEDKPD</sequence>
<evidence type="ECO:0000256" key="5">
    <source>
        <dbReference type="HAMAP-Rule" id="MF_00189"/>
    </source>
</evidence>
<dbReference type="PANTHER" id="PTHR36917">
    <property type="entry name" value="INTRACELLULAR SEPTATION PROTEIN A-RELATED"/>
    <property type="match status" value="1"/>
</dbReference>
<comment type="similarity">
    <text evidence="5">Belongs to the YciB family.</text>
</comment>
<keyword evidence="1 5" id="KW-1003">Cell membrane</keyword>
<name>A0A1N7P2J8_9PROT</name>
<feature type="transmembrane region" description="Helical" evidence="5">
    <location>
        <begin position="80"/>
        <end position="99"/>
    </location>
</feature>
<proteinExistence type="inferred from homology"/>
<keyword evidence="2 5" id="KW-0812">Transmembrane</keyword>
<dbReference type="EMBL" id="FTOA01000006">
    <property type="protein sequence ID" value="SIT04791.1"/>
    <property type="molecule type" value="Genomic_DNA"/>
</dbReference>
<keyword evidence="7" id="KW-1185">Reference proteome</keyword>
<dbReference type="NCBIfam" id="TIGR00997">
    <property type="entry name" value="ispZ"/>
    <property type="match status" value="1"/>
</dbReference>
<dbReference type="InterPro" id="IPR006008">
    <property type="entry name" value="YciB"/>
</dbReference>
<dbReference type="PANTHER" id="PTHR36917:SF1">
    <property type="entry name" value="INNER MEMBRANE-SPANNING PROTEIN YCIB"/>
    <property type="match status" value="1"/>
</dbReference>